<sequence>MTTITLEVPDSLGEHQYDTVRFIAAKLYESGKLSLGQAAEMVGLSKRTFAELLPDYNVALLNYPVSEMLSDADNI</sequence>
<reference evidence="2" key="1">
    <citation type="submission" date="2016-10" db="EMBL/GenBank/DDBJ databases">
        <authorList>
            <person name="Varghese N."/>
            <person name="Submissions S."/>
        </authorList>
    </citation>
    <scope>NUCLEOTIDE SEQUENCE [LARGE SCALE GENOMIC DNA]</scope>
    <source>
        <strain evidence="2">Gh-48</strain>
    </source>
</reference>
<gene>
    <name evidence="1" type="ORF">SAMN05192574_11494</name>
</gene>
<dbReference type="OrthoDB" id="5771572at2"/>
<keyword evidence="2" id="KW-1185">Reference proteome</keyword>
<name>A0A1H8T307_9SPHI</name>
<evidence type="ECO:0000313" key="2">
    <source>
        <dbReference type="Proteomes" id="UP000198942"/>
    </source>
</evidence>
<accession>A0A1H8T307</accession>
<dbReference type="AlphaFoldDB" id="A0A1H8T307"/>
<dbReference type="EMBL" id="FOCL01000014">
    <property type="protein sequence ID" value="SEO85449.1"/>
    <property type="molecule type" value="Genomic_DNA"/>
</dbReference>
<dbReference type="InterPro" id="IPR005368">
    <property type="entry name" value="UPF0175"/>
</dbReference>
<dbReference type="Pfam" id="PF03683">
    <property type="entry name" value="UPF0175"/>
    <property type="match status" value="1"/>
</dbReference>
<dbReference type="STRING" id="551995.SAMN05192574_11494"/>
<proteinExistence type="predicted"/>
<evidence type="ECO:0000313" key="1">
    <source>
        <dbReference type="EMBL" id="SEO85449.1"/>
    </source>
</evidence>
<organism evidence="1 2">
    <name type="scientific">Mucilaginibacter gossypiicola</name>
    <dbReference type="NCBI Taxonomy" id="551995"/>
    <lineage>
        <taxon>Bacteria</taxon>
        <taxon>Pseudomonadati</taxon>
        <taxon>Bacteroidota</taxon>
        <taxon>Sphingobacteriia</taxon>
        <taxon>Sphingobacteriales</taxon>
        <taxon>Sphingobacteriaceae</taxon>
        <taxon>Mucilaginibacter</taxon>
    </lineage>
</organism>
<protein>
    <submittedName>
        <fullName evidence="1">Uncharacterized protein family (UPF0175)</fullName>
    </submittedName>
</protein>
<dbReference type="Proteomes" id="UP000198942">
    <property type="component" value="Unassembled WGS sequence"/>
</dbReference>
<dbReference type="RefSeq" id="WP_091219665.1">
    <property type="nucleotide sequence ID" value="NZ_FOCL01000014.1"/>
</dbReference>